<dbReference type="InterPro" id="IPR017900">
    <property type="entry name" value="4Fe4S_Fe_S_CS"/>
</dbReference>
<protein>
    <submittedName>
        <fullName evidence="1">Cystein-Rich Protein (CRP) family 2</fullName>
    </submittedName>
</protein>
<accession>K7ZV11</accession>
<proteinExistence type="evidence at transcript level"/>
<dbReference type="PROSITE" id="PS00198">
    <property type="entry name" value="4FE4S_FER_1"/>
    <property type="match status" value="1"/>
</dbReference>
<name>K7ZV11_9EUKA</name>
<gene>
    <name evidence="1" type="primary">CRP2</name>
</gene>
<dbReference type="EMBL" id="HE716997">
    <property type="protein sequence ID" value="CCG34099.1"/>
    <property type="molecule type" value="mRNA"/>
</dbReference>
<evidence type="ECO:0000313" key="1">
    <source>
        <dbReference type="EMBL" id="CCG34099.1"/>
    </source>
</evidence>
<sequence>MTTCCCKILENVTSEVCCPPTCCPRSRCITECKTEACKICGCCATTCPCCASESGKKVVKEKVVPHPQCKCASSALEGGTESAGTACGCPLVAKCECGDKCEKCECKHEKVK</sequence>
<reference evidence="1" key="1">
    <citation type="submission" date="2012-03" db="EMBL/GenBank/DDBJ databases">
        <title>Soil metatranscriptomics for mining eukaryotic heavy metal resistance genes.</title>
        <authorList>
            <person name="Lehembre F."/>
            <person name="Doillon D."/>
            <person name="David E."/>
            <person name="Perrotto S."/>
            <person name="Baude J."/>
            <person name="Foulon J."/>
            <person name="Harfouche L."/>
            <person name="Vallon L."/>
            <person name="Poulain J."/>
            <person name="Da Silva C."/>
            <person name="Wincker P."/>
            <person name="Oger-Desfeux C."/>
            <person name="Richaud P."/>
            <person name="Chalot M."/>
            <person name="Colpaert J."/>
            <person name="Fraissinet-Tachet L."/>
            <person name="Blaudez D."/>
            <person name="Marmeisse R."/>
        </authorList>
    </citation>
    <scope>NUCLEOTIDE SEQUENCE</scope>
</reference>
<dbReference type="AlphaFoldDB" id="K7ZV11"/>
<organism evidence="1">
    <name type="scientific">uncultured eukaryote</name>
    <dbReference type="NCBI Taxonomy" id="100272"/>
    <lineage>
        <taxon>Eukaryota</taxon>
        <taxon>environmental samples</taxon>
    </lineage>
</organism>